<keyword evidence="2 7" id="KW-0132">Cell division</keyword>
<comment type="PTM">
    <text evidence="7">Carboxylation is probably crucial for Mg(2+) binding and, consequently, for the gamma-phosphate positioning of ATP.</text>
</comment>
<dbReference type="GO" id="GO:0000287">
    <property type="term" value="F:magnesium ion binding"/>
    <property type="evidence" value="ECO:0007669"/>
    <property type="project" value="UniProtKB-UniRule"/>
</dbReference>
<dbReference type="NCBIfam" id="NF001124">
    <property type="entry name" value="PRK00139.1-2"/>
    <property type="match status" value="1"/>
</dbReference>
<feature type="modified residue" description="N6-carboxylysine" evidence="7">
    <location>
        <position position="227"/>
    </location>
</feature>
<dbReference type="OrthoDB" id="9800958at2"/>
<keyword evidence="5 7" id="KW-0131">Cell cycle</keyword>
<keyword evidence="3 7" id="KW-0133">Cell shape</keyword>
<dbReference type="GO" id="GO:0009252">
    <property type="term" value="P:peptidoglycan biosynthetic process"/>
    <property type="evidence" value="ECO:0007669"/>
    <property type="project" value="UniProtKB-UniRule"/>
</dbReference>
<dbReference type="GO" id="GO:0071555">
    <property type="term" value="P:cell wall organization"/>
    <property type="evidence" value="ECO:0007669"/>
    <property type="project" value="UniProtKB-KW"/>
</dbReference>
<comment type="similarity">
    <text evidence="1 7">Belongs to the MurCDEF family. MurE subfamily.</text>
</comment>
<dbReference type="RefSeq" id="WP_079551189.1">
    <property type="nucleotide sequence ID" value="NZ_LT670847.1"/>
</dbReference>
<feature type="domain" description="Mur ligase central" evidence="11">
    <location>
        <begin position="116"/>
        <end position="316"/>
    </location>
</feature>
<dbReference type="Proteomes" id="UP000190911">
    <property type="component" value="Chromosome I"/>
</dbReference>
<feature type="binding site" evidence="7">
    <location>
        <begin position="414"/>
        <end position="417"/>
    </location>
    <ligand>
        <name>meso-2,6-diaminopimelate</name>
        <dbReference type="ChEBI" id="CHEBI:57791"/>
    </ligand>
</feature>
<feature type="binding site" evidence="7">
    <location>
        <begin position="118"/>
        <end position="124"/>
    </location>
    <ligand>
        <name>ATP</name>
        <dbReference type="ChEBI" id="CHEBI:30616"/>
    </ligand>
</feature>
<comment type="subcellular location">
    <subcellularLocation>
        <location evidence="7 8">Cytoplasm</location>
    </subcellularLocation>
</comment>
<dbReference type="Gene3D" id="3.40.1390.10">
    <property type="entry name" value="MurE/MurF, N-terminal domain"/>
    <property type="match status" value="1"/>
</dbReference>
<evidence type="ECO:0000256" key="8">
    <source>
        <dbReference type="RuleBase" id="RU004135"/>
    </source>
</evidence>
<comment type="function">
    <text evidence="7">Catalyzes the addition of meso-diaminopimelic acid to the nucleotide precursor UDP-N-acetylmuramoyl-L-alanyl-D-glutamate (UMAG) in the biosynthesis of bacterial cell-wall peptidoglycan.</text>
</comment>
<dbReference type="SUPFAM" id="SSF53623">
    <property type="entry name" value="MurD-like peptide ligases, catalytic domain"/>
    <property type="match status" value="1"/>
</dbReference>
<organism evidence="12 13">
    <name type="scientific">Vreelandella subglaciescola</name>
    <dbReference type="NCBI Taxonomy" id="29571"/>
    <lineage>
        <taxon>Bacteria</taxon>
        <taxon>Pseudomonadati</taxon>
        <taxon>Pseudomonadota</taxon>
        <taxon>Gammaproteobacteria</taxon>
        <taxon>Oceanospirillales</taxon>
        <taxon>Halomonadaceae</taxon>
        <taxon>Vreelandella</taxon>
    </lineage>
</organism>
<feature type="binding site" evidence="7">
    <location>
        <position position="187"/>
    </location>
    <ligand>
        <name>UDP-N-acetyl-alpha-D-muramoyl-L-alanyl-D-glutamate</name>
        <dbReference type="ChEBI" id="CHEBI:83900"/>
    </ligand>
</feature>
<dbReference type="Pfam" id="PF01225">
    <property type="entry name" value="Mur_ligase"/>
    <property type="match status" value="1"/>
</dbReference>
<dbReference type="InterPro" id="IPR036565">
    <property type="entry name" value="Mur-like_cat_sf"/>
</dbReference>
<dbReference type="STRING" id="29571.SAMN05878437_0606"/>
<evidence type="ECO:0000256" key="1">
    <source>
        <dbReference type="ARBA" id="ARBA00005898"/>
    </source>
</evidence>
<dbReference type="NCBIfam" id="NF001126">
    <property type="entry name" value="PRK00139.1-4"/>
    <property type="match status" value="1"/>
</dbReference>
<comment type="cofactor">
    <cofactor evidence="7">
        <name>Mg(2+)</name>
        <dbReference type="ChEBI" id="CHEBI:18420"/>
    </cofactor>
</comment>
<gene>
    <name evidence="7" type="primary">murE</name>
    <name evidence="12" type="ORF">SAMN05878437_0606</name>
</gene>
<dbReference type="SUPFAM" id="SSF63418">
    <property type="entry name" value="MurE/MurF N-terminal domain"/>
    <property type="match status" value="1"/>
</dbReference>
<comment type="pathway">
    <text evidence="7 8">Cell wall biogenesis; peptidoglycan biosynthesis.</text>
</comment>
<dbReference type="FunCoup" id="A0A1M7F390">
    <property type="interactions" value="610"/>
</dbReference>
<keyword evidence="7" id="KW-0067">ATP-binding</keyword>
<feature type="binding site" evidence="7">
    <location>
        <position position="38"/>
    </location>
    <ligand>
        <name>UDP-N-acetyl-alpha-D-muramoyl-L-alanyl-D-glutamate</name>
        <dbReference type="ChEBI" id="CHEBI:83900"/>
    </ligand>
</feature>
<dbReference type="InterPro" id="IPR035911">
    <property type="entry name" value="MurE/MurF_N"/>
</dbReference>
<dbReference type="InParanoid" id="A0A1M7F390"/>
<dbReference type="Gene3D" id="3.40.1190.10">
    <property type="entry name" value="Mur-like, catalytic domain"/>
    <property type="match status" value="1"/>
</dbReference>
<feature type="short sequence motif" description="Meso-diaminopimelate recognition motif" evidence="7">
    <location>
        <begin position="414"/>
        <end position="417"/>
    </location>
</feature>
<feature type="domain" description="Mur ligase C-terminal" evidence="10">
    <location>
        <begin position="339"/>
        <end position="467"/>
    </location>
</feature>
<dbReference type="EC" id="6.3.2.13" evidence="7"/>
<dbReference type="InterPro" id="IPR013221">
    <property type="entry name" value="Mur_ligase_cen"/>
</dbReference>
<dbReference type="Pfam" id="PF08245">
    <property type="entry name" value="Mur_ligase_M"/>
    <property type="match status" value="1"/>
</dbReference>
<dbReference type="NCBIfam" id="TIGR01085">
    <property type="entry name" value="murE"/>
    <property type="match status" value="1"/>
</dbReference>
<dbReference type="InterPro" id="IPR000713">
    <property type="entry name" value="Mur_ligase_N"/>
</dbReference>
<dbReference type="PANTHER" id="PTHR23135">
    <property type="entry name" value="MUR LIGASE FAMILY MEMBER"/>
    <property type="match status" value="1"/>
</dbReference>
<evidence type="ECO:0000256" key="6">
    <source>
        <dbReference type="ARBA" id="ARBA00023316"/>
    </source>
</evidence>
<dbReference type="GO" id="GO:0008765">
    <property type="term" value="F:UDP-N-acetylmuramoylalanyl-D-glutamate-2,6-diaminopimelate ligase activity"/>
    <property type="evidence" value="ECO:0007669"/>
    <property type="project" value="UniProtKB-UniRule"/>
</dbReference>
<keyword evidence="7" id="KW-0460">Magnesium</keyword>
<evidence type="ECO:0000256" key="5">
    <source>
        <dbReference type="ARBA" id="ARBA00023306"/>
    </source>
</evidence>
<dbReference type="PANTHER" id="PTHR23135:SF4">
    <property type="entry name" value="UDP-N-ACETYLMURAMOYL-L-ALANYL-D-GLUTAMATE--2,6-DIAMINOPIMELATE LIGASE MURE HOMOLOG, CHLOROPLASTIC"/>
    <property type="match status" value="1"/>
</dbReference>
<evidence type="ECO:0000313" key="12">
    <source>
        <dbReference type="EMBL" id="SHL98159.1"/>
    </source>
</evidence>
<evidence type="ECO:0000259" key="10">
    <source>
        <dbReference type="Pfam" id="PF02875"/>
    </source>
</evidence>
<dbReference type="Gene3D" id="3.90.190.20">
    <property type="entry name" value="Mur ligase, C-terminal domain"/>
    <property type="match status" value="1"/>
</dbReference>
<evidence type="ECO:0000256" key="7">
    <source>
        <dbReference type="HAMAP-Rule" id="MF_00208"/>
    </source>
</evidence>
<accession>A0A1M7F390</accession>
<keyword evidence="6 7" id="KW-0961">Cell wall biogenesis/degradation</keyword>
<dbReference type="InterPro" id="IPR005761">
    <property type="entry name" value="UDP-N-AcMur-Glu-dNH2Pim_ligase"/>
</dbReference>
<dbReference type="EMBL" id="LT670847">
    <property type="protein sequence ID" value="SHL98159.1"/>
    <property type="molecule type" value="Genomic_DNA"/>
</dbReference>
<dbReference type="Pfam" id="PF02875">
    <property type="entry name" value="Mur_ligase_C"/>
    <property type="match status" value="1"/>
</dbReference>
<keyword evidence="13" id="KW-1185">Reference proteome</keyword>
<keyword evidence="7" id="KW-0547">Nucleotide-binding</keyword>
<keyword evidence="7 12" id="KW-0436">Ligase</keyword>
<feature type="binding site" evidence="7">
    <location>
        <position position="390"/>
    </location>
    <ligand>
        <name>meso-2,6-diaminopimelate</name>
        <dbReference type="ChEBI" id="CHEBI:57791"/>
    </ligand>
</feature>
<feature type="binding site" evidence="7">
    <location>
        <begin position="160"/>
        <end position="161"/>
    </location>
    <ligand>
        <name>UDP-N-acetyl-alpha-D-muramoyl-L-alanyl-D-glutamate</name>
        <dbReference type="ChEBI" id="CHEBI:83900"/>
    </ligand>
</feature>
<dbReference type="GO" id="GO:0008360">
    <property type="term" value="P:regulation of cell shape"/>
    <property type="evidence" value="ECO:0007669"/>
    <property type="project" value="UniProtKB-KW"/>
</dbReference>
<evidence type="ECO:0000256" key="2">
    <source>
        <dbReference type="ARBA" id="ARBA00022618"/>
    </source>
</evidence>
<dbReference type="UniPathway" id="UPA00219"/>
<feature type="binding site" evidence="7">
    <location>
        <position position="193"/>
    </location>
    <ligand>
        <name>UDP-N-acetyl-alpha-D-muramoyl-L-alanyl-D-glutamate</name>
        <dbReference type="ChEBI" id="CHEBI:83900"/>
    </ligand>
</feature>
<protein>
    <recommendedName>
        <fullName evidence="7">UDP-N-acetylmuramoyl-L-alanyl-D-glutamate--2,6-diaminopimelate ligase</fullName>
        <ecNumber evidence="7">6.3.2.13</ecNumber>
    </recommendedName>
    <alternativeName>
        <fullName evidence="7">Meso-A2pm-adding enzyme</fullName>
    </alternativeName>
    <alternativeName>
        <fullName evidence="7">Meso-diaminopimelate-adding enzyme</fullName>
    </alternativeName>
    <alternativeName>
        <fullName evidence="7">UDP-MurNAc-L-Ala-D-Glu:meso-diaminopimelate ligase</fullName>
    </alternativeName>
    <alternativeName>
        <fullName evidence="7">UDP-MurNAc-tripeptide synthetase</fullName>
    </alternativeName>
    <alternativeName>
        <fullName evidence="7">UDP-N-acetylmuramyl-tripeptide synthetase</fullName>
    </alternativeName>
</protein>
<comment type="catalytic activity">
    <reaction evidence="7">
        <text>UDP-N-acetyl-alpha-D-muramoyl-L-alanyl-D-glutamate + meso-2,6-diaminopimelate + ATP = UDP-N-acetyl-alpha-D-muramoyl-L-alanyl-gamma-D-glutamyl-meso-2,6-diaminopimelate + ADP + phosphate + H(+)</text>
        <dbReference type="Rhea" id="RHEA:23676"/>
        <dbReference type="ChEBI" id="CHEBI:15378"/>
        <dbReference type="ChEBI" id="CHEBI:30616"/>
        <dbReference type="ChEBI" id="CHEBI:43474"/>
        <dbReference type="ChEBI" id="CHEBI:57791"/>
        <dbReference type="ChEBI" id="CHEBI:83900"/>
        <dbReference type="ChEBI" id="CHEBI:83905"/>
        <dbReference type="ChEBI" id="CHEBI:456216"/>
        <dbReference type="EC" id="6.3.2.13"/>
    </reaction>
</comment>
<evidence type="ECO:0000256" key="4">
    <source>
        <dbReference type="ARBA" id="ARBA00022984"/>
    </source>
</evidence>
<feature type="binding site" evidence="7">
    <location>
        <position position="195"/>
    </location>
    <ligand>
        <name>UDP-N-acetyl-alpha-D-muramoyl-L-alanyl-D-glutamate</name>
        <dbReference type="ChEBI" id="CHEBI:83900"/>
    </ligand>
</feature>
<evidence type="ECO:0000259" key="9">
    <source>
        <dbReference type="Pfam" id="PF01225"/>
    </source>
</evidence>
<dbReference type="GO" id="GO:0051301">
    <property type="term" value="P:cell division"/>
    <property type="evidence" value="ECO:0007669"/>
    <property type="project" value="UniProtKB-KW"/>
</dbReference>
<evidence type="ECO:0000256" key="3">
    <source>
        <dbReference type="ARBA" id="ARBA00022960"/>
    </source>
</evidence>
<dbReference type="GO" id="GO:0005524">
    <property type="term" value="F:ATP binding"/>
    <property type="evidence" value="ECO:0007669"/>
    <property type="project" value="UniProtKB-UniRule"/>
</dbReference>
<feature type="domain" description="Mur ligase N-terminal catalytic" evidence="9">
    <location>
        <begin position="36"/>
        <end position="78"/>
    </location>
</feature>
<name>A0A1M7F390_9GAMM</name>
<reference evidence="12 13" key="1">
    <citation type="submission" date="2016-11" db="EMBL/GenBank/DDBJ databases">
        <authorList>
            <person name="Jaros S."/>
            <person name="Januszkiewicz K."/>
            <person name="Wedrychowicz H."/>
        </authorList>
    </citation>
    <scope>NUCLEOTIDE SEQUENCE [LARGE SCALE GENOMIC DNA]</scope>
    <source>
        <strain evidence="12 13">ACAM 12</strain>
    </source>
</reference>
<feature type="binding site" evidence="7">
    <location>
        <position position="465"/>
    </location>
    <ligand>
        <name>meso-2,6-diaminopimelate</name>
        <dbReference type="ChEBI" id="CHEBI:57791"/>
    </ligand>
</feature>
<dbReference type="GO" id="GO:0005737">
    <property type="term" value="C:cytoplasm"/>
    <property type="evidence" value="ECO:0007669"/>
    <property type="project" value="UniProtKB-SubCell"/>
</dbReference>
<evidence type="ECO:0000313" key="13">
    <source>
        <dbReference type="Proteomes" id="UP000190911"/>
    </source>
</evidence>
<evidence type="ECO:0000259" key="11">
    <source>
        <dbReference type="Pfam" id="PF08245"/>
    </source>
</evidence>
<dbReference type="InterPro" id="IPR004101">
    <property type="entry name" value="Mur_ligase_C"/>
</dbReference>
<dbReference type="HAMAP" id="MF_00208">
    <property type="entry name" value="MurE"/>
    <property type="match status" value="1"/>
</dbReference>
<dbReference type="AlphaFoldDB" id="A0A1M7F390"/>
<proteinExistence type="inferred from homology"/>
<keyword evidence="4 7" id="KW-0573">Peptidoglycan synthesis</keyword>
<keyword evidence="7" id="KW-0963">Cytoplasm</keyword>
<feature type="binding site" evidence="7">
    <location>
        <position position="469"/>
    </location>
    <ligand>
        <name>meso-2,6-diaminopimelate</name>
        <dbReference type="ChEBI" id="CHEBI:57791"/>
    </ligand>
</feature>
<comment type="caution">
    <text evidence="7">Lacks conserved residue(s) required for the propagation of feature annotation.</text>
</comment>
<sequence length="497" mass="52540">MTLTASDVITALQQVWPTATLPPELPELPDAIRLITDSRQVAAGDIFVAVPGSQVDGRDYIDQALAAGAALVLKHARDGDVALAGRILTMPHLSLRLGELGRTLFAVPDTLDIIAVTGTNGKSSVTHYIADLSEQLGTPTGVVGTLGVGRAGALADTGLTTPGPLALQATLGDMAQRGLRRIALEASSHALDQHRLEAVNVTAGVFTNLSRDHLDYHGSMAAYAATKAKLFRRSELALAVVNADDPLARLMLAGCSENTRVLATGEDESVTLRVLEWSPHANGQQALIATPEAEKVLSLNLMGRFNLDNVLLAMAVLYGLGEPLDALVDAAARIRPVPGRMALHREADSPSVVVDYAHTPDALKSALVALRAHLGSAGRLWCVFGCGGDRDSGKRAAMARMAEAHADCSVVTDDNPRTESPEAIRQDVLAGFDPAAEVLEIGDRRRAIAEVIARAEPDDVVLIAGKGHEAYQEISGVRHAYRDSDEVQQALAVRIEA</sequence>
<dbReference type="InterPro" id="IPR036615">
    <property type="entry name" value="Mur_ligase_C_dom_sf"/>
</dbReference>
<dbReference type="SUPFAM" id="SSF53244">
    <property type="entry name" value="MurD-like peptide ligases, peptide-binding domain"/>
    <property type="match status" value="1"/>
</dbReference>